<gene>
    <name evidence="1" type="ORF">BJY14_007934</name>
</gene>
<dbReference type="AlphaFoldDB" id="A0A7Y9JKK9"/>
<organism evidence="1 2">
    <name type="scientific">Actinomadura luteofluorescens</name>
    <dbReference type="NCBI Taxonomy" id="46163"/>
    <lineage>
        <taxon>Bacteria</taxon>
        <taxon>Bacillati</taxon>
        <taxon>Actinomycetota</taxon>
        <taxon>Actinomycetes</taxon>
        <taxon>Streptosporangiales</taxon>
        <taxon>Thermomonosporaceae</taxon>
        <taxon>Actinomadura</taxon>
    </lineage>
</organism>
<evidence type="ECO:0000313" key="1">
    <source>
        <dbReference type="EMBL" id="NYD51951.1"/>
    </source>
</evidence>
<protein>
    <submittedName>
        <fullName evidence="1">Uncharacterized protein</fullName>
    </submittedName>
</protein>
<reference evidence="1 2" key="1">
    <citation type="submission" date="2020-07" db="EMBL/GenBank/DDBJ databases">
        <title>Sequencing the genomes of 1000 actinobacteria strains.</title>
        <authorList>
            <person name="Klenk H.-P."/>
        </authorList>
    </citation>
    <scope>NUCLEOTIDE SEQUENCE [LARGE SCALE GENOMIC DNA]</scope>
    <source>
        <strain evidence="1 2">DSM 40398</strain>
    </source>
</reference>
<evidence type="ECO:0000313" key="2">
    <source>
        <dbReference type="Proteomes" id="UP000529783"/>
    </source>
</evidence>
<dbReference type="RefSeq" id="WP_179848231.1">
    <property type="nucleotide sequence ID" value="NZ_JACCBA010000001.1"/>
</dbReference>
<accession>A0A7Y9JKK9</accession>
<dbReference type="Proteomes" id="UP000529783">
    <property type="component" value="Unassembled WGS sequence"/>
</dbReference>
<name>A0A7Y9JKK9_9ACTN</name>
<sequence length="98" mass="10393">MRSECGPAPSGDPPGGILDLWESVAVDELTDEHTVCILGVELRVRACRPAARGGDFYVLEAARCESLASDGDAVGMVLIEVDRNRLVPARRADGGADR</sequence>
<dbReference type="EMBL" id="JACCBA010000001">
    <property type="protein sequence ID" value="NYD51951.1"/>
    <property type="molecule type" value="Genomic_DNA"/>
</dbReference>
<keyword evidence="2" id="KW-1185">Reference proteome</keyword>
<proteinExistence type="predicted"/>
<comment type="caution">
    <text evidence="1">The sequence shown here is derived from an EMBL/GenBank/DDBJ whole genome shotgun (WGS) entry which is preliminary data.</text>
</comment>